<dbReference type="AlphaFoldDB" id="A0A6J6TUS4"/>
<dbReference type="PANTHER" id="PTHR30055">
    <property type="entry name" value="HTH-TYPE TRANSCRIPTIONAL REGULATOR RUTR"/>
    <property type="match status" value="1"/>
</dbReference>
<dbReference type="InterPro" id="IPR050109">
    <property type="entry name" value="HTH-type_TetR-like_transc_reg"/>
</dbReference>
<name>A0A6J6TUS4_9ZZZZ</name>
<protein>
    <submittedName>
        <fullName evidence="3">Unannotated protein</fullName>
    </submittedName>
</protein>
<dbReference type="PROSITE" id="PS50977">
    <property type="entry name" value="HTH_TETR_2"/>
    <property type="match status" value="1"/>
</dbReference>
<evidence type="ECO:0000259" key="2">
    <source>
        <dbReference type="PROSITE" id="PS50977"/>
    </source>
</evidence>
<dbReference type="Gene3D" id="1.10.357.10">
    <property type="entry name" value="Tetracycline Repressor, domain 2"/>
    <property type="match status" value="1"/>
</dbReference>
<proteinExistence type="predicted"/>
<dbReference type="Pfam" id="PF00440">
    <property type="entry name" value="TetR_N"/>
    <property type="match status" value="1"/>
</dbReference>
<gene>
    <name evidence="3" type="ORF">UFOPK2761_01995</name>
</gene>
<accession>A0A6J6TUS4</accession>
<dbReference type="SUPFAM" id="SSF46689">
    <property type="entry name" value="Homeodomain-like"/>
    <property type="match status" value="1"/>
</dbReference>
<dbReference type="PANTHER" id="PTHR30055:SF226">
    <property type="entry name" value="HTH-TYPE TRANSCRIPTIONAL REGULATOR PKSA"/>
    <property type="match status" value="1"/>
</dbReference>
<dbReference type="InterPro" id="IPR001647">
    <property type="entry name" value="HTH_TetR"/>
</dbReference>
<dbReference type="PRINTS" id="PR00455">
    <property type="entry name" value="HTHTETR"/>
</dbReference>
<evidence type="ECO:0000256" key="1">
    <source>
        <dbReference type="ARBA" id="ARBA00023125"/>
    </source>
</evidence>
<reference evidence="3" key="1">
    <citation type="submission" date="2020-05" db="EMBL/GenBank/DDBJ databases">
        <authorList>
            <person name="Chiriac C."/>
            <person name="Salcher M."/>
            <person name="Ghai R."/>
            <person name="Kavagutti S V."/>
        </authorList>
    </citation>
    <scope>NUCLEOTIDE SEQUENCE</scope>
</reference>
<organism evidence="3">
    <name type="scientific">freshwater metagenome</name>
    <dbReference type="NCBI Taxonomy" id="449393"/>
    <lineage>
        <taxon>unclassified sequences</taxon>
        <taxon>metagenomes</taxon>
        <taxon>ecological metagenomes</taxon>
    </lineage>
</organism>
<evidence type="ECO:0000313" key="3">
    <source>
        <dbReference type="EMBL" id="CAB4751352.1"/>
    </source>
</evidence>
<sequence length="210" mass="23040">MHSMAISAARALGGRVQKQEQTRRRIVRCAQRLCLEAGFDGFTMDELAEQAEVSRRTLFNYFPSKVDAVLGGAEPPQFSSPELAPVAEAFRAGGPHSRLVDDLGELTRPLLATQTIDRESARLRRSVLTSSPRLLTVIHERFEEVAEQIVGLVLEREGPDFGAVRARLAVALLIAVFDAALESFSQGGPDDPELAELFTDHLRLAGELFT</sequence>
<dbReference type="Gene3D" id="1.10.10.60">
    <property type="entry name" value="Homeodomain-like"/>
    <property type="match status" value="1"/>
</dbReference>
<dbReference type="GO" id="GO:0003700">
    <property type="term" value="F:DNA-binding transcription factor activity"/>
    <property type="evidence" value="ECO:0007669"/>
    <property type="project" value="TreeGrafter"/>
</dbReference>
<keyword evidence="1" id="KW-0238">DNA-binding</keyword>
<dbReference type="EMBL" id="CAEZYQ010000015">
    <property type="protein sequence ID" value="CAB4751352.1"/>
    <property type="molecule type" value="Genomic_DNA"/>
</dbReference>
<dbReference type="GO" id="GO:0000976">
    <property type="term" value="F:transcription cis-regulatory region binding"/>
    <property type="evidence" value="ECO:0007669"/>
    <property type="project" value="TreeGrafter"/>
</dbReference>
<dbReference type="InterPro" id="IPR009057">
    <property type="entry name" value="Homeodomain-like_sf"/>
</dbReference>
<feature type="domain" description="HTH tetR-type" evidence="2">
    <location>
        <begin position="20"/>
        <end position="80"/>
    </location>
</feature>